<protein>
    <submittedName>
        <fullName evidence="1">Uncharacterized protein</fullName>
    </submittedName>
</protein>
<sequence>MADRPRPREKRVEGREWSGSPYARPIATSPLGVGLSAHLQRDYSTLSSLVGSAGTTMIGRQSRAPPWPPLKLAATEVRCGIELSPFSAACPSGTICTSFQPDICAGLLSGTSAAPLSVGLPSEFGFADQGRVYGQPTLIGPHIASQEPHALHIACTPVDLSSSHQEDFSHVRLAFRRPLELEMQFPGKAGDHTPGLNEEGVVYGTNCLIIGSVRESCLALVSCGNATWTYRVPNPVCPAARHPVRA</sequence>
<evidence type="ECO:0000313" key="1">
    <source>
        <dbReference type="EMBL" id="EJK73144.1"/>
    </source>
</evidence>
<name>K0T7T5_THAOC</name>
<organism evidence="1 2">
    <name type="scientific">Thalassiosira oceanica</name>
    <name type="common">Marine diatom</name>
    <dbReference type="NCBI Taxonomy" id="159749"/>
    <lineage>
        <taxon>Eukaryota</taxon>
        <taxon>Sar</taxon>
        <taxon>Stramenopiles</taxon>
        <taxon>Ochrophyta</taxon>
        <taxon>Bacillariophyta</taxon>
        <taxon>Coscinodiscophyceae</taxon>
        <taxon>Thalassiosirophycidae</taxon>
        <taxon>Thalassiosirales</taxon>
        <taxon>Thalassiosiraceae</taxon>
        <taxon>Thalassiosira</taxon>
    </lineage>
</organism>
<gene>
    <name evidence="1" type="ORF">THAOC_05250</name>
</gene>
<reference evidence="1 2" key="1">
    <citation type="journal article" date="2012" name="Genome Biol.">
        <title>Genome and low-iron response of an oceanic diatom adapted to chronic iron limitation.</title>
        <authorList>
            <person name="Lommer M."/>
            <person name="Specht M."/>
            <person name="Roy A.S."/>
            <person name="Kraemer L."/>
            <person name="Andreson R."/>
            <person name="Gutowska M.A."/>
            <person name="Wolf J."/>
            <person name="Bergner S.V."/>
            <person name="Schilhabel M.B."/>
            <person name="Klostermeier U.C."/>
            <person name="Beiko R.G."/>
            <person name="Rosenstiel P."/>
            <person name="Hippler M."/>
            <person name="Laroche J."/>
        </authorList>
    </citation>
    <scope>NUCLEOTIDE SEQUENCE [LARGE SCALE GENOMIC DNA]</scope>
    <source>
        <strain evidence="1 2">CCMP1005</strain>
    </source>
</reference>
<keyword evidence="2" id="KW-1185">Reference proteome</keyword>
<accession>K0T7T5</accession>
<comment type="caution">
    <text evidence="1">The sequence shown here is derived from an EMBL/GenBank/DDBJ whole genome shotgun (WGS) entry which is preliminary data.</text>
</comment>
<dbReference type="EMBL" id="AGNL01004778">
    <property type="protein sequence ID" value="EJK73144.1"/>
    <property type="molecule type" value="Genomic_DNA"/>
</dbReference>
<dbReference type="Proteomes" id="UP000266841">
    <property type="component" value="Unassembled WGS sequence"/>
</dbReference>
<dbReference type="AlphaFoldDB" id="K0T7T5"/>
<proteinExistence type="predicted"/>
<evidence type="ECO:0000313" key="2">
    <source>
        <dbReference type="Proteomes" id="UP000266841"/>
    </source>
</evidence>